<evidence type="ECO:0000256" key="3">
    <source>
        <dbReference type="ARBA" id="ARBA00023121"/>
    </source>
</evidence>
<sequence length="216" mass="24598">MDRKSISQEYLLLVLDKNGYIPPMRREESNAGLTAACFMDLLLNEIITVDKKRITVACDLPQELAHLTPIYAYLKEKNRSVSRMMTDYAAGIRMKPLITEIGESLAAEGMVSKGEGGLFGTKVIYLSEKDSKEELLDQMKSAAVDKSKITAHDTVLIFLLQKTKNLKQYFSKYEQEQWKAVLKAIKKDPQNKQLSKMIDELNDWIIIILATVLMYI</sequence>
<keyword evidence="6" id="KW-1185">Reference proteome</keyword>
<dbReference type="GO" id="GO:0070273">
    <property type="term" value="F:phosphatidylinositol-4-phosphate binding"/>
    <property type="evidence" value="ECO:0007669"/>
    <property type="project" value="InterPro"/>
</dbReference>
<comment type="caution">
    <text evidence="5">The sequence shown here is derived from an EMBL/GenBank/DDBJ whole genome shotgun (WGS) entry which is preliminary data.</text>
</comment>
<comment type="subcellular location">
    <subcellularLocation>
        <location evidence="1">Golgi apparatus membrane</location>
        <topology evidence="1">Peripheral membrane protein</topology>
        <orientation evidence="1">Cytoplasmic side</orientation>
    </subcellularLocation>
</comment>
<keyword evidence="4" id="KW-0472">Membrane</keyword>
<dbReference type="RefSeq" id="WP_201310655.1">
    <property type="nucleotide sequence ID" value="NZ_BLYI01000027.1"/>
</dbReference>
<dbReference type="InterPro" id="IPR008628">
    <property type="entry name" value="GPP34-like"/>
</dbReference>
<dbReference type="AlphaFoldDB" id="A0A916Q8R2"/>
<accession>A0A916Q8R2</accession>
<dbReference type="GO" id="GO:0005737">
    <property type="term" value="C:cytoplasm"/>
    <property type="evidence" value="ECO:0007669"/>
    <property type="project" value="UniProtKB-ARBA"/>
</dbReference>
<dbReference type="EMBL" id="BLYI01000027">
    <property type="protein sequence ID" value="GFO84945.1"/>
    <property type="molecule type" value="Genomic_DNA"/>
</dbReference>
<dbReference type="Proteomes" id="UP000613208">
    <property type="component" value="Unassembled WGS sequence"/>
</dbReference>
<dbReference type="Gene3D" id="1.10.3630.10">
    <property type="entry name" value="yeast vps74-n-term truncation variant domain like"/>
    <property type="match status" value="1"/>
</dbReference>
<proteinExistence type="predicted"/>
<gene>
    <name evidence="5" type="ORF">ANBU17_12920</name>
</gene>
<dbReference type="Pfam" id="PF05719">
    <property type="entry name" value="GPP34"/>
    <property type="match status" value="1"/>
</dbReference>
<dbReference type="InterPro" id="IPR038261">
    <property type="entry name" value="GPP34-like_sf"/>
</dbReference>
<evidence type="ECO:0000256" key="4">
    <source>
        <dbReference type="ARBA" id="ARBA00023136"/>
    </source>
</evidence>
<organism evidence="5 6">
    <name type="scientific">Anaerostipes butyraticus</name>
    <dbReference type="NCBI Taxonomy" id="645466"/>
    <lineage>
        <taxon>Bacteria</taxon>
        <taxon>Bacillati</taxon>
        <taxon>Bacillota</taxon>
        <taxon>Clostridia</taxon>
        <taxon>Lachnospirales</taxon>
        <taxon>Lachnospiraceae</taxon>
        <taxon>Anaerostipes</taxon>
    </lineage>
</organism>
<name>A0A916Q8R2_9FIRM</name>
<evidence type="ECO:0000256" key="2">
    <source>
        <dbReference type="ARBA" id="ARBA00023034"/>
    </source>
</evidence>
<evidence type="ECO:0000313" key="5">
    <source>
        <dbReference type="EMBL" id="GFO84945.1"/>
    </source>
</evidence>
<evidence type="ECO:0000313" key="6">
    <source>
        <dbReference type="Proteomes" id="UP000613208"/>
    </source>
</evidence>
<dbReference type="GO" id="GO:0012505">
    <property type="term" value="C:endomembrane system"/>
    <property type="evidence" value="ECO:0007669"/>
    <property type="project" value="UniProtKB-ARBA"/>
</dbReference>
<evidence type="ECO:0000256" key="1">
    <source>
        <dbReference type="ARBA" id="ARBA00004255"/>
    </source>
</evidence>
<keyword evidence="3" id="KW-0446">Lipid-binding</keyword>
<keyword evidence="2" id="KW-0333">Golgi apparatus</keyword>
<reference evidence="5" key="1">
    <citation type="submission" date="2020-06" db="EMBL/GenBank/DDBJ databases">
        <title>Characterization of fructooligosaccharide metabolism and fructooligosaccharide-degrading enzymes in human commensal butyrate producers.</title>
        <authorList>
            <person name="Tanno H."/>
            <person name="Fujii T."/>
            <person name="Hirano K."/>
            <person name="Maeno S."/>
            <person name="Tonozuka T."/>
            <person name="Sakamoto M."/>
            <person name="Ohkuma M."/>
            <person name="Tochio T."/>
            <person name="Endo A."/>
        </authorList>
    </citation>
    <scope>NUCLEOTIDE SEQUENCE</scope>
    <source>
        <strain evidence="5">JCM 17466</strain>
    </source>
</reference>
<protein>
    <submittedName>
        <fullName evidence="5">GPP34 family phosphoprotein</fullName>
    </submittedName>
</protein>